<proteinExistence type="predicted"/>
<evidence type="ECO:0000313" key="2">
    <source>
        <dbReference type="EMBL" id="CAI3980169.1"/>
    </source>
</evidence>
<evidence type="ECO:0000313" key="4">
    <source>
        <dbReference type="Proteomes" id="UP001152797"/>
    </source>
</evidence>
<feature type="compositionally biased region" description="Polar residues" evidence="1">
    <location>
        <begin position="457"/>
        <end position="467"/>
    </location>
</feature>
<name>A0A9P1BVD1_9DINO</name>
<reference evidence="3" key="2">
    <citation type="submission" date="2024-04" db="EMBL/GenBank/DDBJ databases">
        <authorList>
            <person name="Chen Y."/>
            <person name="Shah S."/>
            <person name="Dougan E. K."/>
            <person name="Thang M."/>
            <person name="Chan C."/>
        </authorList>
    </citation>
    <scope>NUCLEOTIDE SEQUENCE [LARGE SCALE GENOMIC DNA]</scope>
</reference>
<accession>A0A9P1BVD1</accession>
<evidence type="ECO:0000256" key="1">
    <source>
        <dbReference type="SAM" id="MobiDB-lite"/>
    </source>
</evidence>
<organism evidence="2">
    <name type="scientific">Cladocopium goreaui</name>
    <dbReference type="NCBI Taxonomy" id="2562237"/>
    <lineage>
        <taxon>Eukaryota</taxon>
        <taxon>Sar</taxon>
        <taxon>Alveolata</taxon>
        <taxon>Dinophyceae</taxon>
        <taxon>Suessiales</taxon>
        <taxon>Symbiodiniaceae</taxon>
        <taxon>Cladocopium</taxon>
    </lineage>
</organism>
<evidence type="ECO:0000313" key="3">
    <source>
        <dbReference type="EMBL" id="CAL1133544.1"/>
    </source>
</evidence>
<gene>
    <name evidence="2" type="ORF">C1SCF055_LOCUS8071</name>
</gene>
<dbReference type="EMBL" id="CAMXCT020000541">
    <property type="protein sequence ID" value="CAL1133544.1"/>
    <property type="molecule type" value="Genomic_DNA"/>
</dbReference>
<dbReference type="EMBL" id="CAMXCT030000541">
    <property type="protein sequence ID" value="CAL4767481.1"/>
    <property type="molecule type" value="Genomic_DNA"/>
</dbReference>
<dbReference type="AlphaFoldDB" id="A0A9P1BVD1"/>
<comment type="caution">
    <text evidence="2">The sequence shown here is derived from an EMBL/GenBank/DDBJ whole genome shotgun (WGS) entry which is preliminary data.</text>
</comment>
<reference evidence="2" key="1">
    <citation type="submission" date="2022-10" db="EMBL/GenBank/DDBJ databases">
        <authorList>
            <person name="Chen Y."/>
            <person name="Dougan E. K."/>
            <person name="Chan C."/>
            <person name="Rhodes N."/>
            <person name="Thang M."/>
        </authorList>
    </citation>
    <scope>NUCLEOTIDE SEQUENCE</scope>
</reference>
<dbReference type="EMBL" id="CAMXCT010000541">
    <property type="protein sequence ID" value="CAI3980169.1"/>
    <property type="molecule type" value="Genomic_DNA"/>
</dbReference>
<feature type="compositionally biased region" description="Basic and acidic residues" evidence="1">
    <location>
        <begin position="440"/>
        <end position="452"/>
    </location>
</feature>
<protein>
    <submittedName>
        <fullName evidence="2">Uncharacterized protein</fullName>
    </submittedName>
</protein>
<sequence>MAERAEIRVLYVNGDFAELNRRLGQELAHDAEAFTTTLANLPKLLKMAEKKQLMGPSLGMEAQARLGAVDEDVDTHPHLPDTMQSEEGKAVLREIEQSVTKLQSRLTKEHRLLYEVAKAMNEKGATSRPAWANGAHVFVTPSVANHCSDLKKELEEYKTSKNKPVGKGCVLVSDRYLEIVKTALHTKTQGTPAKKFKLEEQKSIFIGPIRSIDTFRGGPLSLATRETKTTGDIPTSQLEPDSQVWNGKMSLGTGTHKKHLLYKAAKADAGKDVTLQAGEASEDLIESEEESSGVDVESRCNRPVDVEQLMKSMNLESDLADLNWDEAEHAHLNCLINRKFKEVIQAGLEKSVESHKSHKAKKRLMQRKLEKFPVPEVTFSVNKGIHVVAEEFRENALLFMKQLLTQEQQIEKKSGSSDSKGSIAAPNPASYYLSKGKGMPKKEMARAQERKNGVYFSRQQPSSASRT</sequence>
<dbReference type="Proteomes" id="UP001152797">
    <property type="component" value="Unassembled WGS sequence"/>
</dbReference>
<feature type="region of interest" description="Disordered" evidence="1">
    <location>
        <begin position="410"/>
        <end position="467"/>
    </location>
</feature>
<keyword evidence="4" id="KW-1185">Reference proteome</keyword>